<comment type="catalytic activity">
    <reaction evidence="7">
        <text>L-threonyl-[protein] + ATP = O-phospho-L-threonyl-[protein] + ADP + H(+)</text>
        <dbReference type="Rhea" id="RHEA:46608"/>
        <dbReference type="Rhea" id="RHEA-COMP:11060"/>
        <dbReference type="Rhea" id="RHEA-COMP:11605"/>
        <dbReference type="ChEBI" id="CHEBI:15378"/>
        <dbReference type="ChEBI" id="CHEBI:30013"/>
        <dbReference type="ChEBI" id="CHEBI:30616"/>
        <dbReference type="ChEBI" id="CHEBI:61977"/>
        <dbReference type="ChEBI" id="CHEBI:456216"/>
        <dbReference type="EC" id="2.7.11.1"/>
    </reaction>
</comment>
<evidence type="ECO:0000256" key="1">
    <source>
        <dbReference type="ARBA" id="ARBA00012513"/>
    </source>
</evidence>
<dbReference type="SUPFAM" id="SSF56112">
    <property type="entry name" value="Protein kinase-like (PK-like)"/>
    <property type="match status" value="1"/>
</dbReference>
<evidence type="ECO:0000256" key="2">
    <source>
        <dbReference type="ARBA" id="ARBA00022527"/>
    </source>
</evidence>
<evidence type="ECO:0000313" key="11">
    <source>
        <dbReference type="Proteomes" id="UP000717996"/>
    </source>
</evidence>
<dbReference type="GO" id="GO:0000245">
    <property type="term" value="P:spliceosomal complex assembly"/>
    <property type="evidence" value="ECO:0007669"/>
    <property type="project" value="TreeGrafter"/>
</dbReference>
<evidence type="ECO:0000256" key="9">
    <source>
        <dbReference type="SAM" id="MobiDB-lite"/>
    </source>
</evidence>
<proteinExistence type="predicted"/>
<dbReference type="GO" id="GO:0050684">
    <property type="term" value="P:regulation of mRNA processing"/>
    <property type="evidence" value="ECO:0007669"/>
    <property type="project" value="TreeGrafter"/>
</dbReference>
<keyword evidence="2" id="KW-0723">Serine/threonine-protein kinase</keyword>
<feature type="compositionally biased region" description="Acidic residues" evidence="9">
    <location>
        <begin position="1"/>
        <end position="10"/>
    </location>
</feature>
<name>A0A9P7BY78_RHIOR</name>
<evidence type="ECO:0000313" key="10">
    <source>
        <dbReference type="EMBL" id="KAG1519968.1"/>
    </source>
</evidence>
<dbReference type="InterPro" id="IPR011009">
    <property type="entry name" value="Kinase-like_dom_sf"/>
</dbReference>
<evidence type="ECO:0000256" key="5">
    <source>
        <dbReference type="ARBA" id="ARBA00022777"/>
    </source>
</evidence>
<evidence type="ECO:0000256" key="6">
    <source>
        <dbReference type="ARBA" id="ARBA00022840"/>
    </source>
</evidence>
<accession>A0A9P7BY78</accession>
<dbReference type="EC" id="2.7.11.1" evidence="1"/>
<organism evidence="10 11">
    <name type="scientific">Rhizopus oryzae</name>
    <name type="common">Mucormycosis agent</name>
    <name type="synonym">Rhizopus arrhizus var. delemar</name>
    <dbReference type="NCBI Taxonomy" id="64495"/>
    <lineage>
        <taxon>Eukaryota</taxon>
        <taxon>Fungi</taxon>
        <taxon>Fungi incertae sedis</taxon>
        <taxon>Mucoromycota</taxon>
        <taxon>Mucoromycotina</taxon>
        <taxon>Mucoromycetes</taxon>
        <taxon>Mucorales</taxon>
        <taxon>Mucorineae</taxon>
        <taxon>Rhizopodaceae</taxon>
        <taxon>Rhizopus</taxon>
    </lineage>
</organism>
<dbReference type="InterPro" id="IPR051334">
    <property type="entry name" value="SRPK"/>
</dbReference>
<gene>
    <name evidence="10" type="ORF">G6F51_014753</name>
</gene>
<feature type="compositionally biased region" description="Basic and acidic residues" evidence="9">
    <location>
        <begin position="17"/>
        <end position="28"/>
    </location>
</feature>
<dbReference type="AlphaFoldDB" id="A0A9P7BY78"/>
<keyword evidence="3" id="KW-0808">Transferase</keyword>
<dbReference type="PANTHER" id="PTHR47634:SF9">
    <property type="entry name" value="PROTEIN KINASE DOMAIN-CONTAINING PROTEIN-RELATED"/>
    <property type="match status" value="1"/>
</dbReference>
<evidence type="ECO:0000256" key="4">
    <source>
        <dbReference type="ARBA" id="ARBA00022741"/>
    </source>
</evidence>
<evidence type="ECO:0000256" key="7">
    <source>
        <dbReference type="ARBA" id="ARBA00047899"/>
    </source>
</evidence>
<dbReference type="PANTHER" id="PTHR47634">
    <property type="entry name" value="PROTEIN KINASE DOMAIN-CONTAINING PROTEIN-RELATED"/>
    <property type="match status" value="1"/>
</dbReference>
<dbReference type="Proteomes" id="UP000717996">
    <property type="component" value="Unassembled WGS sequence"/>
</dbReference>
<evidence type="ECO:0000256" key="3">
    <source>
        <dbReference type="ARBA" id="ARBA00022679"/>
    </source>
</evidence>
<dbReference type="GO" id="GO:0005524">
    <property type="term" value="F:ATP binding"/>
    <property type="evidence" value="ECO:0007669"/>
    <property type="project" value="UniProtKB-KW"/>
</dbReference>
<sequence>MAYDESDGDYSDIPSIHSKEEEEEDYKKGGYHPVQLGDRFDNNRYIICRKLGWGHFSTVWLALDTL</sequence>
<keyword evidence="6" id="KW-0067">ATP-binding</keyword>
<feature type="region of interest" description="Disordered" evidence="9">
    <location>
        <begin position="1"/>
        <end position="30"/>
    </location>
</feature>
<reference evidence="10" key="1">
    <citation type="journal article" date="2020" name="Microb. Genom.">
        <title>Genetic diversity of clinical and environmental Mucorales isolates obtained from an investigation of mucormycosis cases among solid organ transplant recipients.</title>
        <authorList>
            <person name="Nguyen M.H."/>
            <person name="Kaul D."/>
            <person name="Muto C."/>
            <person name="Cheng S.J."/>
            <person name="Richter R.A."/>
            <person name="Bruno V.M."/>
            <person name="Liu G."/>
            <person name="Beyhan S."/>
            <person name="Sundermann A.J."/>
            <person name="Mounaud S."/>
            <person name="Pasculle A.W."/>
            <person name="Nierman W.C."/>
            <person name="Driscoll E."/>
            <person name="Cumbie R."/>
            <person name="Clancy C.J."/>
            <person name="Dupont C.L."/>
        </authorList>
    </citation>
    <scope>NUCLEOTIDE SEQUENCE</scope>
    <source>
        <strain evidence="10">GL16</strain>
    </source>
</reference>
<protein>
    <recommendedName>
        <fullName evidence="1">non-specific serine/threonine protein kinase</fullName>
        <ecNumber evidence="1">2.7.11.1</ecNumber>
    </recommendedName>
</protein>
<comment type="caution">
    <text evidence="10">The sequence shown here is derived from an EMBL/GenBank/DDBJ whole genome shotgun (WGS) entry which is preliminary data.</text>
</comment>
<dbReference type="EMBL" id="JAANIT010017168">
    <property type="protein sequence ID" value="KAG1519968.1"/>
    <property type="molecule type" value="Genomic_DNA"/>
</dbReference>
<keyword evidence="5" id="KW-0418">Kinase</keyword>
<keyword evidence="4" id="KW-0547">Nucleotide-binding</keyword>
<dbReference type="GO" id="GO:0005737">
    <property type="term" value="C:cytoplasm"/>
    <property type="evidence" value="ECO:0007669"/>
    <property type="project" value="TreeGrafter"/>
</dbReference>
<dbReference type="GO" id="GO:0004674">
    <property type="term" value="F:protein serine/threonine kinase activity"/>
    <property type="evidence" value="ECO:0007669"/>
    <property type="project" value="UniProtKB-KW"/>
</dbReference>
<dbReference type="Gene3D" id="3.30.200.20">
    <property type="entry name" value="Phosphorylase Kinase, domain 1"/>
    <property type="match status" value="1"/>
</dbReference>
<dbReference type="GO" id="GO:0005634">
    <property type="term" value="C:nucleus"/>
    <property type="evidence" value="ECO:0007669"/>
    <property type="project" value="TreeGrafter"/>
</dbReference>
<evidence type="ECO:0000256" key="8">
    <source>
        <dbReference type="ARBA" id="ARBA00048679"/>
    </source>
</evidence>
<comment type="catalytic activity">
    <reaction evidence="8">
        <text>L-seryl-[protein] + ATP = O-phospho-L-seryl-[protein] + ADP + H(+)</text>
        <dbReference type="Rhea" id="RHEA:17989"/>
        <dbReference type="Rhea" id="RHEA-COMP:9863"/>
        <dbReference type="Rhea" id="RHEA-COMP:11604"/>
        <dbReference type="ChEBI" id="CHEBI:15378"/>
        <dbReference type="ChEBI" id="CHEBI:29999"/>
        <dbReference type="ChEBI" id="CHEBI:30616"/>
        <dbReference type="ChEBI" id="CHEBI:83421"/>
        <dbReference type="ChEBI" id="CHEBI:456216"/>
        <dbReference type="EC" id="2.7.11.1"/>
    </reaction>
</comment>